<evidence type="ECO:0000313" key="1">
    <source>
        <dbReference type="EMBL" id="KIZ07195.1"/>
    </source>
</evidence>
<organism evidence="1 2">
    <name type="scientific">Monoraphidium neglectum</name>
    <dbReference type="NCBI Taxonomy" id="145388"/>
    <lineage>
        <taxon>Eukaryota</taxon>
        <taxon>Viridiplantae</taxon>
        <taxon>Chlorophyta</taxon>
        <taxon>core chlorophytes</taxon>
        <taxon>Chlorophyceae</taxon>
        <taxon>CS clade</taxon>
        <taxon>Sphaeropleales</taxon>
        <taxon>Selenastraceae</taxon>
        <taxon>Monoraphidium</taxon>
    </lineage>
</organism>
<gene>
    <name evidence="1" type="ORF">MNEG_0769</name>
</gene>
<dbReference type="AlphaFoldDB" id="A0A0D2MXJ5"/>
<accession>A0A0D2MXJ5</accession>
<sequence>MLGSTVTFANGSGIPPIVNQCAGCSTTDRVSTITLAGGEGIVEFNVDSDKDRRCIRAFLFNTTAGRQLRCGTPASVKCAPGPPRQIRCKAGSAPSCIKKAVKPNTPTAYLCDINRFRCVTQRGLKKSAVAADGTALSPSLTAQQVIAAGDPTGGAADSPLAHRRLLATNSSGSTGKVVYGLKATCGYRNCPVDPSAIKWTCTNKCTAPNSITPLAGSCSTGLPYEIRYSTGGSTASISSVACPADSTTALAINASLVLPAGTPSYCGSSTRFTVTSINQPNNQTGEDTFFASP</sequence>
<dbReference type="EMBL" id="KK100285">
    <property type="protein sequence ID" value="KIZ07195.1"/>
    <property type="molecule type" value="Genomic_DNA"/>
</dbReference>
<evidence type="ECO:0000313" key="2">
    <source>
        <dbReference type="Proteomes" id="UP000054498"/>
    </source>
</evidence>
<keyword evidence="2" id="KW-1185">Reference proteome</keyword>
<dbReference type="GeneID" id="25726887"/>
<dbReference type="Proteomes" id="UP000054498">
    <property type="component" value="Unassembled WGS sequence"/>
</dbReference>
<proteinExistence type="predicted"/>
<dbReference type="KEGG" id="mng:MNEG_0769"/>
<protein>
    <submittedName>
        <fullName evidence="1">Uncharacterized protein</fullName>
    </submittedName>
</protein>
<reference evidence="1 2" key="1">
    <citation type="journal article" date="2013" name="BMC Genomics">
        <title>Reconstruction of the lipid metabolism for the microalga Monoraphidium neglectum from its genome sequence reveals characteristics suitable for biofuel production.</title>
        <authorList>
            <person name="Bogen C."/>
            <person name="Al-Dilaimi A."/>
            <person name="Albersmeier A."/>
            <person name="Wichmann J."/>
            <person name="Grundmann M."/>
            <person name="Rupp O."/>
            <person name="Lauersen K.J."/>
            <person name="Blifernez-Klassen O."/>
            <person name="Kalinowski J."/>
            <person name="Goesmann A."/>
            <person name="Mussgnug J.H."/>
            <person name="Kruse O."/>
        </authorList>
    </citation>
    <scope>NUCLEOTIDE SEQUENCE [LARGE SCALE GENOMIC DNA]</scope>
    <source>
        <strain evidence="1 2">SAG 48.87</strain>
    </source>
</reference>
<dbReference type="RefSeq" id="XP_013906214.1">
    <property type="nucleotide sequence ID" value="XM_014050760.1"/>
</dbReference>
<name>A0A0D2MXJ5_9CHLO</name>